<protein>
    <submittedName>
        <fullName evidence="1">Unannotated protein</fullName>
    </submittedName>
</protein>
<organism evidence="1">
    <name type="scientific">freshwater metagenome</name>
    <dbReference type="NCBI Taxonomy" id="449393"/>
    <lineage>
        <taxon>unclassified sequences</taxon>
        <taxon>metagenomes</taxon>
        <taxon>ecological metagenomes</taxon>
    </lineage>
</organism>
<dbReference type="InterPro" id="IPR036514">
    <property type="entry name" value="SGNH_hydro_sf"/>
</dbReference>
<dbReference type="SUPFAM" id="SSF52266">
    <property type="entry name" value="SGNH hydrolase"/>
    <property type="match status" value="1"/>
</dbReference>
<dbReference type="Gene3D" id="3.40.50.1110">
    <property type="entry name" value="SGNH hydrolase"/>
    <property type="match status" value="1"/>
</dbReference>
<dbReference type="EMBL" id="CAEZUY010000015">
    <property type="protein sequence ID" value="CAB4609549.1"/>
    <property type="molecule type" value="Genomic_DNA"/>
</dbReference>
<evidence type="ECO:0000313" key="1">
    <source>
        <dbReference type="EMBL" id="CAB4609549.1"/>
    </source>
</evidence>
<dbReference type="AlphaFoldDB" id="A0A6J6HCB5"/>
<accession>A0A6J6HCB5</accession>
<sequence>MDGSGKAADLWRERFSEFNTNVRAVAAEHGALLAEAKRAPFLSDKRFLHTDRLHLNAEGHRRFAQGVQEVLGLEFDKSWDIPLGPAPRKSAIVEKAENTKWIITFVIPWLWRRLRGKSSGDGRSAKHFAPVPWPLSE</sequence>
<proteinExistence type="predicted"/>
<name>A0A6J6HCB5_9ZZZZ</name>
<gene>
    <name evidence="1" type="ORF">UFOPK1863_00304</name>
</gene>
<reference evidence="1" key="1">
    <citation type="submission" date="2020-05" db="EMBL/GenBank/DDBJ databases">
        <authorList>
            <person name="Chiriac C."/>
            <person name="Salcher M."/>
            <person name="Ghai R."/>
            <person name="Kavagutti S V."/>
        </authorList>
    </citation>
    <scope>NUCLEOTIDE SEQUENCE</scope>
</reference>